<keyword evidence="1" id="KW-0328">Glycosyltransferase</keyword>
<dbReference type="InterPro" id="IPR029044">
    <property type="entry name" value="Nucleotide-diphossugar_trans"/>
</dbReference>
<protein>
    <submittedName>
        <fullName evidence="4">Glycosyltransferase</fullName>
    </submittedName>
</protein>
<keyword evidence="3" id="KW-0479">Metal-binding</keyword>
<gene>
    <name evidence="4" type="ORF">QQX04_12365</name>
</gene>
<keyword evidence="2" id="KW-0808">Transferase</keyword>
<dbReference type="InterPro" id="IPR050748">
    <property type="entry name" value="Glycosyltrans_8_dom-fam"/>
</dbReference>
<name>A0ABT8G3T6_9MICO</name>
<organism evidence="4 5">
    <name type="scientific">Demequina zhanjiangensis</name>
    <dbReference type="NCBI Taxonomy" id="3051659"/>
    <lineage>
        <taxon>Bacteria</taxon>
        <taxon>Bacillati</taxon>
        <taxon>Actinomycetota</taxon>
        <taxon>Actinomycetes</taxon>
        <taxon>Micrococcales</taxon>
        <taxon>Demequinaceae</taxon>
        <taxon>Demequina</taxon>
    </lineage>
</organism>
<evidence type="ECO:0000313" key="5">
    <source>
        <dbReference type="Proteomes" id="UP001172738"/>
    </source>
</evidence>
<accession>A0ABT8G3T6</accession>
<dbReference type="RefSeq" id="WP_301129659.1">
    <property type="nucleotide sequence ID" value="NZ_JAUHPV010000008.1"/>
</dbReference>
<proteinExistence type="predicted"/>
<comment type="caution">
    <text evidence="4">The sequence shown here is derived from an EMBL/GenBank/DDBJ whole genome shotgun (WGS) entry which is preliminary data.</text>
</comment>
<sequence>MRIPGSRTMRRALNSITGAPQPVSPQATRHQQIKAAKARKAAARAAEINEFWELIAHGAGVDEAAAQFARKAVGGSNRLADRSFLLALASDDSSRPAGQIGMGIFLLGDDLSVAALEYFEAAGAERAIRHAAPEYFEALCRSDREAGIKGMEKYLEEHREQLSAEQRFDALKVLGRHRDLDALEREVATLPADFGDSLDDDGKQQLRVIRRMLAHRSAAPEAVPGAVSIGVMEYKMLDAKASSSNRGDYVQTLAAISHLLRFRDVDFVGDSPLAGYLTSLQDKVHEDRVITDTAAKVLPVAINRDFASGAVYPENTWFISNGWFMHRSFKGELDFPYPSTVNPLFVSFHIQNVDVLTPEVVANLKENGPIGCRDWTTVYRLRDHGVPCFFSGCVTTTVGQVLDPAAPSGENKVAWVEPKGDLPQYAHSTKVEFAQVRDDLIEMDLVDCIEDARQMLNEYASFDKVVTSRLHCYLPARSMGLDVDFRPRNQADVRFEGLLDLNKEDFQAIRGGLEAKLEAVYRAILAGQSRDEVYALWRELTAEDVAFAEKYATSDLAPVETSIDVPGVAEQLRGAARTWGPELAKNAVDIAFATDENLRNELPVVLDSVMANTKRPVRCHILTRGLDEGYGEMLSALFPEVQVVVYACDDVDYGSSLKLLSHTTVSTLDRILLPEILVDRERVVYLDIDILVTGDVATLFDLDLGDSVMAGKPSKMLGWSSMAKPVTRSSLALPADEAYRLRRTMHATASLGATTVNAGVLLLHLARMREEGFARFGLGVVEKCAMNDQDALNLYAGGRILPISDDWNHVPAQEFCGPKAPSLIHWAGPVKAWGEYFMPYKELFSAGRERVLASAATVSAKYPYDEA</sequence>
<dbReference type="PANTHER" id="PTHR13778">
    <property type="entry name" value="GLYCOSYLTRANSFERASE 8 DOMAIN-CONTAINING PROTEIN"/>
    <property type="match status" value="1"/>
</dbReference>
<evidence type="ECO:0000256" key="3">
    <source>
        <dbReference type="ARBA" id="ARBA00022723"/>
    </source>
</evidence>
<dbReference type="PANTHER" id="PTHR13778:SF47">
    <property type="entry name" value="LIPOPOLYSACCHARIDE 1,3-GALACTOSYLTRANSFERASE"/>
    <property type="match status" value="1"/>
</dbReference>
<evidence type="ECO:0000256" key="1">
    <source>
        <dbReference type="ARBA" id="ARBA00022676"/>
    </source>
</evidence>
<keyword evidence="5" id="KW-1185">Reference proteome</keyword>
<dbReference type="Gene3D" id="3.90.550.10">
    <property type="entry name" value="Spore Coat Polysaccharide Biosynthesis Protein SpsA, Chain A"/>
    <property type="match status" value="1"/>
</dbReference>
<dbReference type="Proteomes" id="UP001172738">
    <property type="component" value="Unassembled WGS sequence"/>
</dbReference>
<reference evidence="4" key="1">
    <citation type="submission" date="2023-06" db="EMBL/GenBank/DDBJ databases">
        <title>SYSU T00b26.</title>
        <authorList>
            <person name="Gao L."/>
            <person name="Fang B.-Z."/>
            <person name="Li W.-J."/>
        </authorList>
    </citation>
    <scope>NUCLEOTIDE SEQUENCE</scope>
    <source>
        <strain evidence="4">SYSU T00b26</strain>
    </source>
</reference>
<evidence type="ECO:0000256" key="2">
    <source>
        <dbReference type="ARBA" id="ARBA00022679"/>
    </source>
</evidence>
<dbReference type="EMBL" id="JAUHPV010000008">
    <property type="protein sequence ID" value="MDN4473790.1"/>
    <property type="molecule type" value="Genomic_DNA"/>
</dbReference>
<dbReference type="SUPFAM" id="SSF53448">
    <property type="entry name" value="Nucleotide-diphospho-sugar transferases"/>
    <property type="match status" value="1"/>
</dbReference>
<evidence type="ECO:0000313" key="4">
    <source>
        <dbReference type="EMBL" id="MDN4473790.1"/>
    </source>
</evidence>
<dbReference type="Pfam" id="PF01501">
    <property type="entry name" value="Glyco_transf_8"/>
    <property type="match status" value="1"/>
</dbReference>
<dbReference type="InterPro" id="IPR002495">
    <property type="entry name" value="Glyco_trans_8"/>
</dbReference>